<protein>
    <submittedName>
        <fullName evidence="2">Alpha/beta hydrolase</fullName>
    </submittedName>
</protein>
<dbReference type="Proteomes" id="UP000653411">
    <property type="component" value="Unassembled WGS sequence"/>
</dbReference>
<organism evidence="2 3">
    <name type="scientific">Streptomyces fuscichromogenes</name>
    <dbReference type="NCBI Taxonomy" id="1324013"/>
    <lineage>
        <taxon>Bacteria</taxon>
        <taxon>Bacillati</taxon>
        <taxon>Actinomycetota</taxon>
        <taxon>Actinomycetes</taxon>
        <taxon>Kitasatosporales</taxon>
        <taxon>Streptomycetaceae</taxon>
        <taxon>Streptomyces</taxon>
    </lineage>
</organism>
<dbReference type="AlphaFoldDB" id="A0A918CSG2"/>
<keyword evidence="3" id="KW-1185">Reference proteome</keyword>
<evidence type="ECO:0000313" key="2">
    <source>
        <dbReference type="EMBL" id="GGN15655.1"/>
    </source>
</evidence>
<dbReference type="EMBL" id="BMML01000009">
    <property type="protein sequence ID" value="GGN15655.1"/>
    <property type="molecule type" value="Genomic_DNA"/>
</dbReference>
<dbReference type="GO" id="GO:0016787">
    <property type="term" value="F:hydrolase activity"/>
    <property type="evidence" value="ECO:0007669"/>
    <property type="project" value="UniProtKB-KW"/>
</dbReference>
<dbReference type="RefSeq" id="WP_189264454.1">
    <property type="nucleotide sequence ID" value="NZ_BMML01000009.1"/>
</dbReference>
<proteinExistence type="predicted"/>
<dbReference type="Gene3D" id="3.40.50.1820">
    <property type="entry name" value="alpha/beta hydrolase"/>
    <property type="match status" value="1"/>
</dbReference>
<dbReference type="Pfam" id="PF12697">
    <property type="entry name" value="Abhydrolase_6"/>
    <property type="match status" value="1"/>
</dbReference>
<feature type="domain" description="AB hydrolase-1" evidence="1">
    <location>
        <begin position="8"/>
        <end position="250"/>
    </location>
</feature>
<evidence type="ECO:0000259" key="1">
    <source>
        <dbReference type="Pfam" id="PF12697"/>
    </source>
</evidence>
<dbReference type="SUPFAM" id="SSF53474">
    <property type="entry name" value="alpha/beta-Hydrolases"/>
    <property type="match status" value="1"/>
</dbReference>
<reference evidence="2" key="2">
    <citation type="submission" date="2020-09" db="EMBL/GenBank/DDBJ databases">
        <authorList>
            <person name="Sun Q."/>
            <person name="Zhou Y."/>
        </authorList>
    </citation>
    <scope>NUCLEOTIDE SEQUENCE</scope>
    <source>
        <strain evidence="2">CGMCC 4.7110</strain>
    </source>
</reference>
<comment type="caution">
    <text evidence="2">The sequence shown here is derived from an EMBL/GenBank/DDBJ whole genome shotgun (WGS) entry which is preliminary data.</text>
</comment>
<evidence type="ECO:0000313" key="3">
    <source>
        <dbReference type="Proteomes" id="UP000653411"/>
    </source>
</evidence>
<dbReference type="InterPro" id="IPR029058">
    <property type="entry name" value="AB_hydrolase_fold"/>
</dbReference>
<keyword evidence="2" id="KW-0378">Hydrolase</keyword>
<accession>A0A918CSG2</accession>
<sequence length="281" mass="29906">MTSAPDTIVLIHGLWMTPLAWEHWAARYEERGFTVLTPGYPGIEAGEAGLAALRQDASAIARVGVREVLDHLTEVIEELDAPPIIMGHSFGGTFAQLLVGAGLGAAGVSIDGAAVKGVNAMPFSELRSVLPVLKDPANAHRAVSLTAEQFHYAFTNTLDEDASRRAYDRYAAPTPARILFQGGLAAVTPHATTTFDFADGDRAPLLFVSGGSDHILPPAVQRQNYEKNAKHSTAVTAHTVFAGRDHFTCGEPGWEAVADFALDWALDPRAGVLDATTDATH</sequence>
<dbReference type="InterPro" id="IPR000073">
    <property type="entry name" value="AB_hydrolase_1"/>
</dbReference>
<gene>
    <name evidence="2" type="ORF">GCM10011578_043770</name>
</gene>
<name>A0A918CSG2_9ACTN</name>
<reference evidence="2" key="1">
    <citation type="journal article" date="2014" name="Int. J. Syst. Evol. Microbiol.">
        <title>Complete genome sequence of Corynebacterium casei LMG S-19264T (=DSM 44701T), isolated from a smear-ripened cheese.</title>
        <authorList>
            <consortium name="US DOE Joint Genome Institute (JGI-PGF)"/>
            <person name="Walter F."/>
            <person name="Albersmeier A."/>
            <person name="Kalinowski J."/>
            <person name="Ruckert C."/>
        </authorList>
    </citation>
    <scope>NUCLEOTIDE SEQUENCE</scope>
    <source>
        <strain evidence="2">CGMCC 4.7110</strain>
    </source>
</reference>